<proteinExistence type="predicted"/>
<evidence type="ECO:0000313" key="1">
    <source>
        <dbReference type="EMBL" id="GGJ50248.1"/>
    </source>
</evidence>
<protein>
    <submittedName>
        <fullName evidence="1">Uncharacterized protein</fullName>
    </submittedName>
</protein>
<evidence type="ECO:0000313" key="2">
    <source>
        <dbReference type="Proteomes" id="UP000657574"/>
    </source>
</evidence>
<name>A0A917P1D8_9ACTN</name>
<reference evidence="1" key="1">
    <citation type="journal article" date="2014" name="Int. J. Syst. Evol. Microbiol.">
        <title>Complete genome sequence of Corynebacterium casei LMG S-19264T (=DSM 44701T), isolated from a smear-ripened cheese.</title>
        <authorList>
            <consortium name="US DOE Joint Genome Institute (JGI-PGF)"/>
            <person name="Walter F."/>
            <person name="Albersmeier A."/>
            <person name="Kalinowski J."/>
            <person name="Ruckert C."/>
        </authorList>
    </citation>
    <scope>NUCLEOTIDE SEQUENCE</scope>
    <source>
        <strain evidence="1">JCM 3086</strain>
    </source>
</reference>
<keyword evidence="2" id="KW-1185">Reference proteome</keyword>
<reference evidence="1" key="2">
    <citation type="submission" date="2020-09" db="EMBL/GenBank/DDBJ databases">
        <authorList>
            <person name="Sun Q."/>
            <person name="Ohkuma M."/>
        </authorList>
    </citation>
    <scope>NUCLEOTIDE SEQUENCE</scope>
    <source>
        <strain evidence="1">JCM 3086</strain>
    </source>
</reference>
<dbReference type="Proteomes" id="UP000657574">
    <property type="component" value="Unassembled WGS sequence"/>
</dbReference>
<dbReference type="EMBL" id="BMQA01000038">
    <property type="protein sequence ID" value="GGJ50248.1"/>
    <property type="molecule type" value="Genomic_DNA"/>
</dbReference>
<comment type="caution">
    <text evidence="1">The sequence shown here is derived from an EMBL/GenBank/DDBJ whole genome shotgun (WGS) entry which is preliminary data.</text>
</comment>
<gene>
    <name evidence="1" type="ORF">GCM10010121_071670</name>
</gene>
<sequence length="77" mass="9036">MNLAMRSFPDDLVQAQQEWTAVYRQLADRPGHTPLRRRLSELSTTVLFHPHWQERGGRTPGALWELRSLGRGKRGWR</sequence>
<dbReference type="AlphaFoldDB" id="A0A917P1D8"/>
<organism evidence="1 2">
    <name type="scientific">Streptomyces brasiliensis</name>
    <dbReference type="NCBI Taxonomy" id="1954"/>
    <lineage>
        <taxon>Bacteria</taxon>
        <taxon>Bacillati</taxon>
        <taxon>Actinomycetota</taxon>
        <taxon>Actinomycetes</taxon>
        <taxon>Kitasatosporales</taxon>
        <taxon>Streptomycetaceae</taxon>
        <taxon>Streptomyces</taxon>
    </lineage>
</organism>
<accession>A0A917P1D8</accession>